<evidence type="ECO:0000256" key="3">
    <source>
        <dbReference type="ARBA" id="ARBA00022679"/>
    </source>
</evidence>
<dbReference type="SUPFAM" id="SSF81301">
    <property type="entry name" value="Nucleotidyltransferase"/>
    <property type="match status" value="1"/>
</dbReference>
<gene>
    <name evidence="11" type="ORF">FKZ61_03095</name>
</gene>
<dbReference type="GO" id="GO:0046872">
    <property type="term" value="F:metal ion binding"/>
    <property type="evidence" value="ECO:0007669"/>
    <property type="project" value="UniProtKB-KW"/>
</dbReference>
<evidence type="ECO:0000256" key="6">
    <source>
        <dbReference type="ARBA" id="ARBA00022741"/>
    </source>
</evidence>
<evidence type="ECO:0000256" key="5">
    <source>
        <dbReference type="ARBA" id="ARBA00022723"/>
    </source>
</evidence>
<name>A0A540VL93_9CHLR</name>
<keyword evidence="8" id="KW-0460">Magnesium</keyword>
<dbReference type="InterPro" id="IPR002934">
    <property type="entry name" value="Polymerase_NTP_transf_dom"/>
</dbReference>
<dbReference type="AlphaFoldDB" id="A0A540VL93"/>
<dbReference type="RefSeq" id="WP_141608700.1">
    <property type="nucleotide sequence ID" value="NZ_VIGC02000003.1"/>
</dbReference>
<evidence type="ECO:0000256" key="2">
    <source>
        <dbReference type="ARBA" id="ARBA00022649"/>
    </source>
</evidence>
<reference evidence="11 12" key="1">
    <citation type="submission" date="2019-06" db="EMBL/GenBank/DDBJ databases">
        <title>Genome sequence of Litorilinea aerophila BAA-2444.</title>
        <authorList>
            <person name="Maclea K.S."/>
            <person name="Maurais E.G."/>
            <person name="Iannazzi L.C."/>
        </authorList>
    </citation>
    <scope>NUCLEOTIDE SEQUENCE [LARGE SCALE GENOMIC DNA]</scope>
    <source>
        <strain evidence="11 12">ATCC BAA-2444</strain>
    </source>
</reference>
<dbReference type="OrthoDB" id="9809323at2"/>
<keyword evidence="7" id="KW-0067">ATP-binding</keyword>
<dbReference type="Pfam" id="PF01909">
    <property type="entry name" value="NTP_transf_2"/>
    <property type="match status" value="1"/>
</dbReference>
<evidence type="ECO:0000256" key="8">
    <source>
        <dbReference type="ARBA" id="ARBA00022842"/>
    </source>
</evidence>
<dbReference type="GO" id="GO:0005524">
    <property type="term" value="F:ATP binding"/>
    <property type="evidence" value="ECO:0007669"/>
    <property type="project" value="UniProtKB-KW"/>
</dbReference>
<evidence type="ECO:0000313" key="11">
    <source>
        <dbReference type="EMBL" id="TQE97507.1"/>
    </source>
</evidence>
<comment type="caution">
    <text evidence="11">The sequence shown here is derived from an EMBL/GenBank/DDBJ whole genome shotgun (WGS) entry which is preliminary data.</text>
</comment>
<evidence type="ECO:0000256" key="1">
    <source>
        <dbReference type="ARBA" id="ARBA00001946"/>
    </source>
</evidence>
<keyword evidence="3 11" id="KW-0808">Transferase</keyword>
<keyword evidence="6" id="KW-0547">Nucleotide-binding</keyword>
<protein>
    <submittedName>
        <fullName evidence="11">Nucleotidyltransferase family protein</fullName>
    </submittedName>
</protein>
<accession>A0A540VL93</accession>
<comment type="cofactor">
    <cofactor evidence="1">
        <name>Mg(2+)</name>
        <dbReference type="ChEBI" id="CHEBI:18420"/>
    </cofactor>
</comment>
<dbReference type="Gene3D" id="3.30.460.10">
    <property type="entry name" value="Beta Polymerase, domain 2"/>
    <property type="match status" value="1"/>
</dbReference>
<comment type="similarity">
    <text evidence="9">Belongs to the MntA antitoxin family.</text>
</comment>
<dbReference type="GO" id="GO:0016779">
    <property type="term" value="F:nucleotidyltransferase activity"/>
    <property type="evidence" value="ECO:0007669"/>
    <property type="project" value="UniProtKB-KW"/>
</dbReference>
<keyword evidence="2" id="KW-1277">Toxin-antitoxin system</keyword>
<dbReference type="Proteomes" id="UP000317371">
    <property type="component" value="Unassembled WGS sequence"/>
</dbReference>
<evidence type="ECO:0000256" key="9">
    <source>
        <dbReference type="ARBA" id="ARBA00038276"/>
    </source>
</evidence>
<organism evidence="11 12">
    <name type="scientific">Litorilinea aerophila</name>
    <dbReference type="NCBI Taxonomy" id="1204385"/>
    <lineage>
        <taxon>Bacteria</taxon>
        <taxon>Bacillati</taxon>
        <taxon>Chloroflexota</taxon>
        <taxon>Caldilineae</taxon>
        <taxon>Caldilineales</taxon>
        <taxon>Caldilineaceae</taxon>
        <taxon>Litorilinea</taxon>
    </lineage>
</organism>
<dbReference type="PANTHER" id="PTHR33571:SF12">
    <property type="entry name" value="BSL3053 PROTEIN"/>
    <property type="match status" value="1"/>
</dbReference>
<evidence type="ECO:0000256" key="7">
    <source>
        <dbReference type="ARBA" id="ARBA00022840"/>
    </source>
</evidence>
<keyword evidence="5" id="KW-0479">Metal-binding</keyword>
<dbReference type="InterPro" id="IPR052038">
    <property type="entry name" value="Type-VII_TA_antitoxin"/>
</dbReference>
<dbReference type="InParanoid" id="A0A540VL93"/>
<evidence type="ECO:0000313" key="12">
    <source>
        <dbReference type="Proteomes" id="UP000317371"/>
    </source>
</evidence>
<keyword evidence="4" id="KW-0548">Nucleotidyltransferase</keyword>
<dbReference type="CDD" id="cd05403">
    <property type="entry name" value="NT_KNTase_like"/>
    <property type="match status" value="1"/>
</dbReference>
<sequence>MPLPIHLYKEAIADFCRRWGIVEFAIFGSALRDDFRPDSDVDVLVSFAPGMQPSFQQWLTMIEELENMFGRKVALVERRTVEASKNYIRRKHILNHLEQVHVAG</sequence>
<keyword evidence="12" id="KW-1185">Reference proteome</keyword>
<feature type="domain" description="Polymerase nucleotidyl transferase" evidence="10">
    <location>
        <begin position="10"/>
        <end position="84"/>
    </location>
</feature>
<dbReference type="InterPro" id="IPR043519">
    <property type="entry name" value="NT_sf"/>
</dbReference>
<dbReference type="EMBL" id="VIGC01000003">
    <property type="protein sequence ID" value="TQE97507.1"/>
    <property type="molecule type" value="Genomic_DNA"/>
</dbReference>
<proteinExistence type="inferred from homology"/>
<evidence type="ECO:0000259" key="10">
    <source>
        <dbReference type="Pfam" id="PF01909"/>
    </source>
</evidence>
<evidence type="ECO:0000256" key="4">
    <source>
        <dbReference type="ARBA" id="ARBA00022695"/>
    </source>
</evidence>
<dbReference type="PANTHER" id="PTHR33571">
    <property type="entry name" value="SSL8005 PROTEIN"/>
    <property type="match status" value="1"/>
</dbReference>